<evidence type="ECO:0000259" key="2">
    <source>
        <dbReference type="Pfam" id="PF08984"/>
    </source>
</evidence>
<dbReference type="Pfam" id="PF13343">
    <property type="entry name" value="SBP_bac_6"/>
    <property type="match status" value="1"/>
</dbReference>
<dbReference type="EMBL" id="AFNU02000005">
    <property type="protein sequence ID" value="ERJ12190.1"/>
    <property type="molecule type" value="Genomic_DNA"/>
</dbReference>
<organism evidence="3 4">
    <name type="scientific">Haloplasma contractile SSD-17B</name>
    <dbReference type="NCBI Taxonomy" id="1033810"/>
    <lineage>
        <taxon>Bacteria</taxon>
        <taxon>Bacillati</taxon>
        <taxon>Mycoplasmatota</taxon>
        <taxon>Mollicutes</taxon>
        <taxon>Haloplasmatales</taxon>
        <taxon>Haloplasmataceae</taxon>
        <taxon>Haloplasma</taxon>
    </lineage>
</organism>
<dbReference type="GO" id="GO:0030976">
    <property type="term" value="F:thiamine pyrophosphate binding"/>
    <property type="evidence" value="ECO:0007669"/>
    <property type="project" value="TreeGrafter"/>
</dbReference>
<dbReference type="STRING" id="1033810.HLPCO_001717"/>
<dbReference type="PANTHER" id="PTHR30006:SF2">
    <property type="entry name" value="ABC TRANSPORTER SUBSTRATE-BINDING PROTEIN"/>
    <property type="match status" value="1"/>
</dbReference>
<dbReference type="AlphaFoldDB" id="F7PU03"/>
<dbReference type="Pfam" id="PF08984">
    <property type="entry name" value="DUF1858"/>
    <property type="match status" value="1"/>
</dbReference>
<accession>F7PU03</accession>
<keyword evidence="1" id="KW-0732">Signal</keyword>
<gene>
    <name evidence="3" type="ORF">HLPCO_001717</name>
</gene>
<dbReference type="Gene3D" id="1.10.3910.10">
    <property type="entry name" value="SP0561-like"/>
    <property type="match status" value="1"/>
</dbReference>
<dbReference type="Proteomes" id="UP000005707">
    <property type="component" value="Unassembled WGS sequence"/>
</dbReference>
<dbReference type="InParanoid" id="F7PU03"/>
<keyword evidence="4" id="KW-1185">Reference proteome</keyword>
<dbReference type="RefSeq" id="WP_008825191.1">
    <property type="nucleotide sequence ID" value="NZ_AFNU02000005.1"/>
</dbReference>
<dbReference type="SUPFAM" id="SSF53850">
    <property type="entry name" value="Periplasmic binding protein-like II"/>
    <property type="match status" value="1"/>
</dbReference>
<dbReference type="PANTHER" id="PTHR30006">
    <property type="entry name" value="THIAMINE-BINDING PERIPLASMIC PROTEIN-RELATED"/>
    <property type="match status" value="1"/>
</dbReference>
<protein>
    <submittedName>
        <fullName evidence="3">Spermidine-putrescine-binding protein</fullName>
    </submittedName>
</protein>
<dbReference type="SUPFAM" id="SSF140683">
    <property type="entry name" value="SP0561-like"/>
    <property type="match status" value="1"/>
</dbReference>
<dbReference type="Gene3D" id="3.40.190.10">
    <property type="entry name" value="Periplasmic binding protein-like II"/>
    <property type="match status" value="2"/>
</dbReference>
<evidence type="ECO:0000313" key="4">
    <source>
        <dbReference type="Proteomes" id="UP000005707"/>
    </source>
</evidence>
<feature type="domain" description="DUF1858" evidence="2">
    <location>
        <begin position="2"/>
        <end position="59"/>
    </location>
</feature>
<dbReference type="GO" id="GO:0030975">
    <property type="term" value="F:thiamine binding"/>
    <property type="evidence" value="ECO:0007669"/>
    <property type="project" value="TreeGrafter"/>
</dbReference>
<dbReference type="InterPro" id="IPR038062">
    <property type="entry name" value="ScdA-like_N_sf"/>
</dbReference>
<dbReference type="GO" id="GO:0015888">
    <property type="term" value="P:thiamine transport"/>
    <property type="evidence" value="ECO:0007669"/>
    <property type="project" value="TreeGrafter"/>
</dbReference>
<name>F7PU03_9MOLU</name>
<proteinExistence type="predicted"/>
<dbReference type="InterPro" id="IPR015077">
    <property type="entry name" value="DUF1858"/>
</dbReference>
<dbReference type="eggNOG" id="COG1840">
    <property type="taxonomic scope" value="Bacteria"/>
</dbReference>
<dbReference type="GO" id="GO:0030288">
    <property type="term" value="C:outer membrane-bounded periplasmic space"/>
    <property type="evidence" value="ECO:0007669"/>
    <property type="project" value="TreeGrafter"/>
</dbReference>
<evidence type="ECO:0000256" key="1">
    <source>
        <dbReference type="ARBA" id="ARBA00022729"/>
    </source>
</evidence>
<reference evidence="3 4" key="1">
    <citation type="journal article" date="2011" name="J. Bacteriol.">
        <title>Genome sequence of Haloplasma contractile, an unusual contractile bacterium from a deep-sea anoxic brine lake.</title>
        <authorList>
            <person name="Antunes A."/>
            <person name="Alam I."/>
            <person name="El Dorry H."/>
            <person name="Siam R."/>
            <person name="Robertson A."/>
            <person name="Bajic V.B."/>
            <person name="Stingl U."/>
        </authorList>
    </citation>
    <scope>NUCLEOTIDE SEQUENCE [LARGE SCALE GENOMIC DNA]</scope>
    <source>
        <strain evidence="3 4">SSD-17B</strain>
    </source>
</reference>
<comment type="caution">
    <text evidence="3">The sequence shown here is derived from an EMBL/GenBank/DDBJ whole genome shotgun (WGS) entry which is preliminary data.</text>
</comment>
<reference evidence="3 4" key="2">
    <citation type="journal article" date="2013" name="PLoS ONE">
        <title>INDIGO - INtegrated Data Warehouse of MIcrobial GenOmes with Examples from the Red Sea Extremophiles.</title>
        <authorList>
            <person name="Alam I."/>
            <person name="Antunes A."/>
            <person name="Kamau A.A."/>
            <person name="Ba Alawi W."/>
            <person name="Kalkatawi M."/>
            <person name="Stingl U."/>
            <person name="Bajic V.B."/>
        </authorList>
    </citation>
    <scope>NUCLEOTIDE SEQUENCE [LARGE SCALE GENOMIC DNA]</scope>
    <source>
        <strain evidence="3 4">SSD-17B</strain>
    </source>
</reference>
<evidence type="ECO:0000313" key="3">
    <source>
        <dbReference type="EMBL" id="ERJ12190.1"/>
    </source>
</evidence>
<sequence length="398" mass="45455">MINKRMTIEEIVTKHPNLIETFESKGFKGLNNKAILKQVGRLPLETVLTNKKMNVDAFIALLNESFAKDQVTDVTLMEKEKKENAINISGLLPCPVRLPLLEILNEHKNIDNINYELKAAAEGLDWIKEEVMNAKTEDDLADVFISAGFDLFFEEDLMKKFKNQNVFKDYTGLDDYNTDFENKDISLKDPSGDYSMLAVVPAVFLVNKKELGDRPAPKTWKDLLDPMYEKSISLPVSDFDLFNAILIHLYKYYGEEAVEKLGKGLVESMHPAEMVKSDKRKTKKKPAITIMPYFFTRMALPGGVMEPVWPEDGAIISPIFMLTKKDKKEQVESIAKLFASKEVGEIFAHKGLFPCVNKEVDNRIEGKTFKWIGWDYINNNNIGEILRNCMELFEKGMN</sequence>